<dbReference type="EC" id="6.2.1.45" evidence="4"/>
<evidence type="ECO:0000256" key="8">
    <source>
        <dbReference type="ARBA" id="ARBA00022840"/>
    </source>
</evidence>
<evidence type="ECO:0000313" key="12">
    <source>
        <dbReference type="EMBL" id="GMM49977.1"/>
    </source>
</evidence>
<dbReference type="Pfam" id="PF16191">
    <property type="entry name" value="E1_4HB"/>
    <property type="match status" value="1"/>
</dbReference>
<dbReference type="InterPro" id="IPR019572">
    <property type="entry name" value="UBA_E1_SCCH"/>
</dbReference>
<dbReference type="Pfam" id="PF09358">
    <property type="entry name" value="E1_UFD"/>
    <property type="match status" value="1"/>
</dbReference>
<keyword evidence="13" id="KW-1185">Reference proteome</keyword>
<dbReference type="Proteomes" id="UP001362899">
    <property type="component" value="Unassembled WGS sequence"/>
</dbReference>
<dbReference type="InterPro" id="IPR042302">
    <property type="entry name" value="E1_FCCH_sf"/>
</dbReference>
<dbReference type="GO" id="GO:0031510">
    <property type="term" value="C:SUMO activating enzyme complex"/>
    <property type="evidence" value="ECO:0007669"/>
    <property type="project" value="TreeGrafter"/>
</dbReference>
<dbReference type="Pfam" id="PF10585">
    <property type="entry name" value="UBA_E1_SCCH"/>
    <property type="match status" value="1"/>
</dbReference>
<dbReference type="CDD" id="cd01490">
    <property type="entry name" value="Ube1_repeat2"/>
    <property type="match status" value="1"/>
</dbReference>
<dbReference type="SUPFAM" id="SSF69572">
    <property type="entry name" value="Activating enzymes of the ubiquitin-like proteins"/>
    <property type="match status" value="2"/>
</dbReference>
<evidence type="ECO:0000256" key="6">
    <source>
        <dbReference type="ARBA" id="ARBA00022741"/>
    </source>
</evidence>
<dbReference type="InterPro" id="IPR045886">
    <property type="entry name" value="ThiF/MoeB/HesA"/>
</dbReference>
<dbReference type="Gene3D" id="1.10.10.2660">
    <property type="entry name" value="Ubiquitin-activating enzyme E1, SCCH domain"/>
    <property type="match status" value="1"/>
</dbReference>
<dbReference type="InterPro" id="IPR018075">
    <property type="entry name" value="UBQ-activ_enz_E1"/>
</dbReference>
<dbReference type="GO" id="GO:0005737">
    <property type="term" value="C:cytoplasm"/>
    <property type="evidence" value="ECO:0007669"/>
    <property type="project" value="TreeGrafter"/>
</dbReference>
<evidence type="ECO:0000256" key="7">
    <source>
        <dbReference type="ARBA" id="ARBA00022786"/>
    </source>
</evidence>
<dbReference type="InterPro" id="IPR000594">
    <property type="entry name" value="ThiF_NAD_FAD-bd"/>
</dbReference>
<sequence>MSSMQVDKKVDIDESLYSRQIHVLGKEAMEKMANSNILIVGLNGLGVEITKNVALAGVKSIQLFDRTATTLADLSTQYYLAEKDIGQPRAASCVKKLAELNQYTPVTVVDDSVSLESLLSEVSVVVVADPVALEYPHGEIEGLVALNNLARKSKTYFIWAQTNGLAGQIFNDFGPNFSVVDTNGEQPITGVVATIDSDLEVLAPAGVFHGLETGMVIQMSKVSPPSFNGQFKVTVPGPFSFILKERLDGKPLPTEEFVRGGEWKQIKQPISLDFKSLEQSLSEPDLFTTDFAKFDRPPQLLLAFLALSAFKLKHNGSSPRPWNEEDANEFVQLAENIRSQLPNIAEDINVETIKTFAKQSSGHNISVNTVIGGTCAQEVLKAVSGKFTPIKQFLNFDAFEAIPDDGVTEEDASPTNSRYDPYYAVWGQQLMNKIANLKVFLVGAGAIGCEVLKCWAMMGVGSGANGHITVTDNDNIERSNLNRQFLFRAKDVGHAKSDTASAAVREMNTDYKESDFTTYVEKVGPETESLFDESFWKSLDIVTNALDNVEARTYVDRRCILYVKPLVESGTLGTKGNVQIVVPHMTESYSSSSDPPEKSIPLCTLRSFPSKIDHTIAWGKAQFERLFTDAPNSVNAYLTQPNYVETTLKSSSNQLEVLQQILSYLVTERPLSFAQCIEWAANEFERFYNFDIRQLLYNFPPDAKTKSGNLFWEPPKKCPTPLDLDLTNSNIIEFIIAAANLRAYNYGLKGVTDKEEIIRELANFKSEDWKPVSDLNIKVNDDDPDVENDNGDEITQIAQKLPAPSSLVGFKLHPCIFEKDDDSNFHIAFINAASNLRALNYGIDPVDFYDTKFIAGKIIPAIATTTAVVTGLSTLEAVKVVQQKKLEQYKNGFINLALPFFGFSEPIESPVVKYNGDQKFDKIWDRFTYGNITLGELIDRYEKDYGLSITMISCGSTLLFASFLPAKNKDRMGLTLSNAYETISKKKIPSDQKILILEVCADDKEGEEVDDLPFIVIELE</sequence>
<dbReference type="Gene3D" id="3.40.50.12550">
    <property type="entry name" value="Ubiquitin-activating enzyme E1, inactive adenylation domain, subdomain 2"/>
    <property type="match status" value="1"/>
</dbReference>
<evidence type="ECO:0000259" key="11">
    <source>
        <dbReference type="SMART" id="SM00985"/>
    </source>
</evidence>
<dbReference type="Gene3D" id="3.10.290.60">
    <property type="entry name" value="Ubiquitin-activating enzyme E1, UFD domain"/>
    <property type="match status" value="1"/>
</dbReference>
<comment type="caution">
    <text evidence="12">The sequence shown here is derived from an EMBL/GenBank/DDBJ whole genome shotgun (WGS) entry which is preliminary data.</text>
</comment>
<dbReference type="PANTHER" id="PTHR10953:SF4">
    <property type="entry name" value="UBIQUITIN-ACTIVATING ENZYME E1 C-TERMINAL DOMAIN-CONTAINING PROTEIN"/>
    <property type="match status" value="1"/>
</dbReference>
<dbReference type="FunFam" id="3.10.290.60:FF:000001">
    <property type="entry name" value="Ubiquitin-activating enzyme E1 2"/>
    <property type="match status" value="1"/>
</dbReference>
<dbReference type="FunFam" id="3.50.50.80:FF:000001">
    <property type="entry name" value="ubiquitin-like modifier-activating enzyme 1"/>
    <property type="match status" value="1"/>
</dbReference>
<proteinExistence type="inferred from homology"/>
<dbReference type="Gene3D" id="3.40.50.720">
    <property type="entry name" value="NAD(P)-binding Rossmann-like Domain"/>
    <property type="match status" value="1"/>
</dbReference>
<reference evidence="12 13" key="1">
    <citation type="journal article" date="2023" name="Elife">
        <title>Identification of key yeast species and microbe-microbe interactions impacting larval growth of Drosophila in the wild.</title>
        <authorList>
            <person name="Mure A."/>
            <person name="Sugiura Y."/>
            <person name="Maeda R."/>
            <person name="Honda K."/>
            <person name="Sakurai N."/>
            <person name="Takahashi Y."/>
            <person name="Watada M."/>
            <person name="Katoh T."/>
            <person name="Gotoh A."/>
            <person name="Gotoh Y."/>
            <person name="Taniguchi I."/>
            <person name="Nakamura K."/>
            <person name="Hayashi T."/>
            <person name="Katayama T."/>
            <person name="Uemura T."/>
            <person name="Hattori Y."/>
        </authorList>
    </citation>
    <scope>NUCLEOTIDE SEQUENCE [LARGE SCALE GENOMIC DNA]</scope>
    <source>
        <strain evidence="12 13">SB-73</strain>
    </source>
</reference>
<evidence type="ECO:0000256" key="3">
    <source>
        <dbReference type="ARBA" id="ARBA00005673"/>
    </source>
</evidence>
<keyword evidence="6 10" id="KW-0547">Nucleotide-binding</keyword>
<dbReference type="GO" id="GO:0005524">
    <property type="term" value="F:ATP binding"/>
    <property type="evidence" value="ECO:0007669"/>
    <property type="project" value="UniProtKB-KW"/>
</dbReference>
<dbReference type="AlphaFoldDB" id="A0AAV5RFX3"/>
<dbReference type="SMART" id="SM00985">
    <property type="entry name" value="UBA_e1_C"/>
    <property type="match status" value="1"/>
</dbReference>
<accession>A0AAV5RFX3</accession>
<evidence type="ECO:0000256" key="9">
    <source>
        <dbReference type="PROSITE-ProRule" id="PRU10132"/>
    </source>
</evidence>
<dbReference type="InterPro" id="IPR033127">
    <property type="entry name" value="UBQ-activ_enz_E1_Cys_AS"/>
</dbReference>
<evidence type="ECO:0000256" key="4">
    <source>
        <dbReference type="ARBA" id="ARBA00012990"/>
    </source>
</evidence>
<feature type="domain" description="Ubiquitin-activating enzyme E1 C-terminal" evidence="11">
    <location>
        <begin position="889"/>
        <end position="1015"/>
    </location>
</feature>
<dbReference type="GO" id="GO:0004839">
    <property type="term" value="F:ubiquitin activating enzyme activity"/>
    <property type="evidence" value="ECO:0007669"/>
    <property type="project" value="UniProtKB-EC"/>
</dbReference>
<dbReference type="PANTHER" id="PTHR10953">
    <property type="entry name" value="UBIQUITIN-ACTIVATING ENZYME E1"/>
    <property type="match status" value="1"/>
</dbReference>
<dbReference type="InterPro" id="IPR000011">
    <property type="entry name" value="UBQ/SUMO-activ_enz_E1-like"/>
</dbReference>
<feature type="active site" description="Glycyl thioester intermediate" evidence="9">
    <location>
        <position position="603"/>
    </location>
</feature>
<dbReference type="InterPro" id="IPR032420">
    <property type="entry name" value="E1_4HB"/>
</dbReference>
<keyword evidence="7 10" id="KW-0833">Ubl conjugation pathway</keyword>
<dbReference type="InterPro" id="IPR042449">
    <property type="entry name" value="Ub-E1_IAD_1"/>
</dbReference>
<dbReference type="PRINTS" id="PR01849">
    <property type="entry name" value="UBIQUITINACT"/>
</dbReference>
<keyword evidence="8 10" id="KW-0067">ATP-binding</keyword>
<dbReference type="NCBIfam" id="TIGR01408">
    <property type="entry name" value="Ube1"/>
    <property type="match status" value="1"/>
</dbReference>
<evidence type="ECO:0000313" key="13">
    <source>
        <dbReference type="Proteomes" id="UP001362899"/>
    </source>
</evidence>
<dbReference type="InterPro" id="IPR042063">
    <property type="entry name" value="Ubi_acti_E1_SCCH"/>
</dbReference>
<dbReference type="EMBL" id="BTGC01000003">
    <property type="protein sequence ID" value="GMM49977.1"/>
    <property type="molecule type" value="Genomic_DNA"/>
</dbReference>
<dbReference type="InterPro" id="IPR035985">
    <property type="entry name" value="Ubiquitin-activating_enz"/>
</dbReference>
<dbReference type="Pfam" id="PF00899">
    <property type="entry name" value="ThiF"/>
    <property type="match status" value="1"/>
</dbReference>
<name>A0AAV5RFX3_STABA</name>
<dbReference type="GO" id="GO:0016925">
    <property type="term" value="P:protein sumoylation"/>
    <property type="evidence" value="ECO:0007669"/>
    <property type="project" value="TreeGrafter"/>
</dbReference>
<evidence type="ECO:0000256" key="2">
    <source>
        <dbReference type="ARBA" id="ARBA00004906"/>
    </source>
</evidence>
<gene>
    <name evidence="12" type="ORF">DASB73_009350</name>
</gene>
<evidence type="ECO:0000256" key="10">
    <source>
        <dbReference type="RuleBase" id="RU000519"/>
    </source>
</evidence>
<comment type="similarity">
    <text evidence="3 10">Belongs to the ubiquitin-activating E1 family.</text>
</comment>
<dbReference type="InterPro" id="IPR038252">
    <property type="entry name" value="UBA_E1_C_sf"/>
</dbReference>
<dbReference type="Gene3D" id="2.40.30.180">
    <property type="entry name" value="Ubiquitin-activating enzyme E1, FCCH domain"/>
    <property type="match status" value="1"/>
</dbReference>
<keyword evidence="5 10" id="KW-0436">Ligase</keyword>
<dbReference type="PROSITE" id="PS00865">
    <property type="entry name" value="UBIQUITIN_ACTIVAT_2"/>
    <property type="match status" value="1"/>
</dbReference>
<protein>
    <recommendedName>
        <fullName evidence="4">E1 ubiquitin-activating enzyme</fullName>
        <ecNumber evidence="4">6.2.1.45</ecNumber>
    </recommendedName>
</protein>
<evidence type="ECO:0000256" key="5">
    <source>
        <dbReference type="ARBA" id="ARBA00022598"/>
    </source>
</evidence>
<comment type="pathway">
    <text evidence="2">Protein modification; protein ubiquitination.</text>
</comment>
<evidence type="ECO:0000256" key="1">
    <source>
        <dbReference type="ARBA" id="ARBA00000488"/>
    </source>
</evidence>
<dbReference type="FunFam" id="1.10.10.2660:FF:000001">
    <property type="entry name" value="Ubiquitin-activating enzyme E1 1"/>
    <property type="match status" value="1"/>
</dbReference>
<dbReference type="Gene3D" id="3.50.50.80">
    <property type="entry name" value="Ubiquitin-activating enzyme E1, inactive adenylation domain, subdomain 1"/>
    <property type="match status" value="1"/>
</dbReference>
<dbReference type="FunFam" id="3.40.50.720:FF:000015">
    <property type="entry name" value="Ubiquitin-activating enzyme E1 1"/>
    <property type="match status" value="1"/>
</dbReference>
<organism evidence="12 13">
    <name type="scientific">Starmerella bacillaris</name>
    <name type="common">Yeast</name>
    <name type="synonym">Candida zemplinina</name>
    <dbReference type="NCBI Taxonomy" id="1247836"/>
    <lineage>
        <taxon>Eukaryota</taxon>
        <taxon>Fungi</taxon>
        <taxon>Dikarya</taxon>
        <taxon>Ascomycota</taxon>
        <taxon>Saccharomycotina</taxon>
        <taxon>Dipodascomycetes</taxon>
        <taxon>Dipodascales</taxon>
        <taxon>Trichomonascaceae</taxon>
        <taxon>Starmerella</taxon>
    </lineage>
</organism>
<comment type="catalytic activity">
    <reaction evidence="1">
        <text>ATP + ubiquitin + [E1 ubiquitin-activating enzyme]-L-cysteine = AMP + diphosphate + S-ubiquitinyl-[E1 ubiquitin-activating enzyme]-L-cysteine.</text>
        <dbReference type="EC" id="6.2.1.45"/>
    </reaction>
</comment>
<dbReference type="GO" id="GO:0019948">
    <property type="term" value="F:SUMO activating enzyme activity"/>
    <property type="evidence" value="ECO:0007669"/>
    <property type="project" value="TreeGrafter"/>
</dbReference>
<dbReference type="InterPro" id="IPR018965">
    <property type="entry name" value="Ub-activating_enz_E1_C"/>
</dbReference>